<accession>A0A9W4TDD1</accession>
<dbReference type="EMBL" id="CAMKVN010026315">
    <property type="protein sequence ID" value="CAI2201049.1"/>
    <property type="molecule type" value="Genomic_DNA"/>
</dbReference>
<dbReference type="AlphaFoldDB" id="A0A9W4TDD1"/>
<keyword evidence="2" id="KW-1185">Reference proteome</keyword>
<reference evidence="1" key="1">
    <citation type="submission" date="2022-08" db="EMBL/GenBank/DDBJ databases">
        <authorList>
            <person name="Kallberg Y."/>
            <person name="Tangrot J."/>
            <person name="Rosling A."/>
        </authorList>
    </citation>
    <scope>NUCLEOTIDE SEQUENCE</scope>
    <source>
        <strain evidence="1">Wild A</strain>
    </source>
</reference>
<feature type="non-terminal residue" evidence="1">
    <location>
        <position position="41"/>
    </location>
</feature>
<organism evidence="1 2">
    <name type="scientific">Funneliformis geosporum</name>
    <dbReference type="NCBI Taxonomy" id="1117311"/>
    <lineage>
        <taxon>Eukaryota</taxon>
        <taxon>Fungi</taxon>
        <taxon>Fungi incertae sedis</taxon>
        <taxon>Mucoromycota</taxon>
        <taxon>Glomeromycotina</taxon>
        <taxon>Glomeromycetes</taxon>
        <taxon>Glomerales</taxon>
        <taxon>Glomeraceae</taxon>
        <taxon>Funneliformis</taxon>
    </lineage>
</organism>
<sequence>NKKRKALVENIEEESSKWDDSKITLLIAYIQDNVSIWSNNK</sequence>
<name>A0A9W4TDD1_9GLOM</name>
<comment type="caution">
    <text evidence="1">The sequence shown here is derived from an EMBL/GenBank/DDBJ whole genome shotgun (WGS) entry which is preliminary data.</text>
</comment>
<protein>
    <submittedName>
        <fullName evidence="1">6876_t:CDS:1</fullName>
    </submittedName>
</protein>
<dbReference type="Proteomes" id="UP001153678">
    <property type="component" value="Unassembled WGS sequence"/>
</dbReference>
<proteinExistence type="predicted"/>
<evidence type="ECO:0000313" key="2">
    <source>
        <dbReference type="Proteomes" id="UP001153678"/>
    </source>
</evidence>
<gene>
    <name evidence="1" type="ORF">FWILDA_LOCUS19872</name>
</gene>
<feature type="non-terminal residue" evidence="1">
    <location>
        <position position="1"/>
    </location>
</feature>
<evidence type="ECO:0000313" key="1">
    <source>
        <dbReference type="EMBL" id="CAI2201049.1"/>
    </source>
</evidence>